<dbReference type="EMBL" id="AEUD01000005">
    <property type="protein sequence ID" value="EGD55664.1"/>
    <property type="molecule type" value="Genomic_DNA"/>
</dbReference>
<dbReference type="Proteomes" id="UP000035065">
    <property type="component" value="Unassembled WGS sequence"/>
</dbReference>
<dbReference type="SUPFAM" id="SSF54427">
    <property type="entry name" value="NTF2-like"/>
    <property type="match status" value="1"/>
</dbReference>
<dbReference type="eggNOG" id="COG1218">
    <property type="taxonomic scope" value="Bacteria"/>
</dbReference>
<evidence type="ECO:0000313" key="3">
    <source>
        <dbReference type="Proteomes" id="UP000035065"/>
    </source>
</evidence>
<sequence>MTTDSPNVQIARAYLDSLLSHRTDDVRLAPDAKRFENGEDCGWSREAILESLRTGEQYLPLRTIRELRFAEWDDNVTAHYQLDLDLGGERLATSSIAEHFVVRGGEIHAITVVFEPVMG</sequence>
<proteinExistence type="predicted"/>
<accession>F1YIB0</accession>
<dbReference type="Pfam" id="PF26061">
    <property type="entry name" value="DUF8021"/>
    <property type="match status" value="1"/>
</dbReference>
<keyword evidence="3" id="KW-1185">Reference proteome</keyword>
<dbReference type="InterPro" id="IPR058334">
    <property type="entry name" value="DUF8021"/>
</dbReference>
<organism evidence="2 3">
    <name type="scientific">Gordonia neofelifaecis NRRL B-59395</name>
    <dbReference type="NCBI Taxonomy" id="644548"/>
    <lineage>
        <taxon>Bacteria</taxon>
        <taxon>Bacillati</taxon>
        <taxon>Actinomycetota</taxon>
        <taxon>Actinomycetes</taxon>
        <taxon>Mycobacteriales</taxon>
        <taxon>Gordoniaceae</taxon>
        <taxon>Gordonia</taxon>
    </lineage>
</organism>
<comment type="caution">
    <text evidence="2">The sequence shown here is derived from an EMBL/GenBank/DDBJ whole genome shotgun (WGS) entry which is preliminary data.</text>
</comment>
<dbReference type="AlphaFoldDB" id="F1YIB0"/>
<dbReference type="OrthoDB" id="3748128at2"/>
<name>F1YIB0_9ACTN</name>
<dbReference type="InterPro" id="IPR032710">
    <property type="entry name" value="NTF2-like_dom_sf"/>
</dbReference>
<dbReference type="RefSeq" id="WP_009678862.1">
    <property type="nucleotide sequence ID" value="NZ_AEUD01000005.1"/>
</dbReference>
<evidence type="ECO:0000313" key="2">
    <source>
        <dbReference type="EMBL" id="EGD55664.1"/>
    </source>
</evidence>
<evidence type="ECO:0000259" key="1">
    <source>
        <dbReference type="Pfam" id="PF26061"/>
    </source>
</evidence>
<feature type="domain" description="DUF8021" evidence="1">
    <location>
        <begin position="8"/>
        <end position="113"/>
    </location>
</feature>
<protein>
    <submittedName>
        <fullName evidence="2">3'(2'),5'-bisphosphate nucleotidase cysq</fullName>
    </submittedName>
</protein>
<dbReference type="STRING" id="644548.SCNU_08123"/>
<dbReference type="Gene3D" id="3.10.450.50">
    <property type="match status" value="1"/>
</dbReference>
<gene>
    <name evidence="2" type="ORF">SCNU_08123</name>
</gene>
<reference evidence="2 3" key="1">
    <citation type="journal article" date="2011" name="J. Bacteriol.">
        <title>Draft Genome Sequence of Gordonia neofelifaecis NRRL B-59395, a Cholesterol-Degrading Actinomycete.</title>
        <authorList>
            <person name="Ge F."/>
            <person name="Li W."/>
            <person name="Chen G."/>
            <person name="Liu Y."/>
            <person name="Zhang G."/>
            <person name="Yong B."/>
            <person name="Wang Q."/>
            <person name="Wang N."/>
            <person name="Huang Z."/>
            <person name="Li W."/>
            <person name="Wang J."/>
            <person name="Wu C."/>
            <person name="Xie Q."/>
            <person name="Liu G."/>
        </authorList>
    </citation>
    <scope>NUCLEOTIDE SEQUENCE [LARGE SCALE GENOMIC DNA]</scope>
    <source>
        <strain evidence="2 3">NRRL B-59395</strain>
    </source>
</reference>